<accession>A0A1M5NXK7</accession>
<dbReference type="InterPro" id="IPR037208">
    <property type="entry name" value="Spo0E-like_sf"/>
</dbReference>
<dbReference type="RefSeq" id="WP_084601877.1">
    <property type="nucleotide sequence ID" value="NZ_FQXH01000005.1"/>
</dbReference>
<dbReference type="STRING" id="1123350.SAMN02744040_00279"/>
<dbReference type="InterPro" id="IPR036638">
    <property type="entry name" value="HLH_DNA-bd_sf"/>
</dbReference>
<sequence length="54" mass="6426">MEITNLKQKINELRNKLNDSLINLNYETYVDEKILKLSQELDLLINEYIKNSSL</sequence>
<keyword evidence="2" id="KW-1185">Reference proteome</keyword>
<dbReference type="GO" id="GO:0043937">
    <property type="term" value="P:regulation of sporulation"/>
    <property type="evidence" value="ECO:0007669"/>
    <property type="project" value="InterPro"/>
</dbReference>
<protein>
    <submittedName>
        <fullName evidence="1">Spo0E like sporulation regulatory protein</fullName>
    </submittedName>
</protein>
<dbReference type="InterPro" id="IPR018540">
    <property type="entry name" value="Spo0E-like"/>
</dbReference>
<reference evidence="2" key="1">
    <citation type="submission" date="2016-11" db="EMBL/GenBank/DDBJ databases">
        <authorList>
            <person name="Varghese N."/>
            <person name="Submissions S."/>
        </authorList>
    </citation>
    <scope>NUCLEOTIDE SEQUENCE [LARGE SCALE GENOMIC DNA]</scope>
    <source>
        <strain evidence="2">DSM 15285</strain>
    </source>
</reference>
<dbReference type="SUPFAM" id="SSF140500">
    <property type="entry name" value="BAS1536-like"/>
    <property type="match status" value="1"/>
</dbReference>
<dbReference type="EMBL" id="FQXH01000005">
    <property type="protein sequence ID" value="SHG94306.1"/>
    <property type="molecule type" value="Genomic_DNA"/>
</dbReference>
<dbReference type="Proteomes" id="UP000242520">
    <property type="component" value="Unassembled WGS sequence"/>
</dbReference>
<dbReference type="Pfam" id="PF09388">
    <property type="entry name" value="SpoOE-like"/>
    <property type="match status" value="1"/>
</dbReference>
<dbReference type="AlphaFoldDB" id="A0A1M5NXK7"/>
<organism evidence="1 2">
    <name type="scientific">Tepidibacter thalassicus DSM 15285</name>
    <dbReference type="NCBI Taxonomy" id="1123350"/>
    <lineage>
        <taxon>Bacteria</taxon>
        <taxon>Bacillati</taxon>
        <taxon>Bacillota</taxon>
        <taxon>Clostridia</taxon>
        <taxon>Peptostreptococcales</taxon>
        <taxon>Peptostreptococcaceae</taxon>
        <taxon>Tepidibacter</taxon>
    </lineage>
</organism>
<dbReference type="OrthoDB" id="2973859at2"/>
<evidence type="ECO:0000313" key="1">
    <source>
        <dbReference type="EMBL" id="SHG94306.1"/>
    </source>
</evidence>
<name>A0A1M5NXK7_9FIRM</name>
<dbReference type="Gene3D" id="4.10.280.10">
    <property type="entry name" value="Helix-loop-helix DNA-binding domain"/>
    <property type="match status" value="1"/>
</dbReference>
<proteinExistence type="predicted"/>
<evidence type="ECO:0000313" key="2">
    <source>
        <dbReference type="Proteomes" id="UP000242520"/>
    </source>
</evidence>
<dbReference type="GO" id="GO:0046983">
    <property type="term" value="F:protein dimerization activity"/>
    <property type="evidence" value="ECO:0007669"/>
    <property type="project" value="InterPro"/>
</dbReference>
<gene>
    <name evidence="1" type="ORF">SAMN02744040_00279</name>
</gene>